<gene>
    <name evidence="2" type="ORF">BJ976_001633</name>
</gene>
<feature type="domain" description="Spore protein YkvP/CgeB glycosyl transferase-like" evidence="1">
    <location>
        <begin position="231"/>
        <end position="346"/>
    </location>
</feature>
<evidence type="ECO:0000313" key="2">
    <source>
        <dbReference type="EMBL" id="MBB4883282.1"/>
    </source>
</evidence>
<sequence length="368" mass="40592">MRGSVEESFSIRDAIREAPVYTRCLVLTSGRAADGPYGIDRLSQFGYDLMEVEPARTRVHRKLRDVVEHRSGRPMDKTLRSVRKAWRSDLVLAFLEKEALSASWAKRRGMMPYAGRPLVMIACWLADELQRMSPAQRTAVVTSYSGVDLILVLSRNQVEILVEAGFDAARIEAVTFGYDPGQFPVSNDARRYGIVSVGADRGRDFGTLIAAMNGSGLSLDLYTGGGHVQRETLPPEVKFHGRVPFAEYRQLMATASVVTIPTHVQAYPTGQTVALEAAGTGACLVLTDTPAMREYFTDETAVFVQPGDVEGWRDALTTLDADPVRRRQLGRNAAALVSERFTYDEMWCQVDAAIRRRGWARPGTGAAA</sequence>
<organism evidence="2 3">
    <name type="scientific">Micrococcus flavus</name>
    <dbReference type="NCBI Taxonomy" id="384602"/>
    <lineage>
        <taxon>Bacteria</taxon>
        <taxon>Bacillati</taxon>
        <taxon>Actinomycetota</taxon>
        <taxon>Actinomycetes</taxon>
        <taxon>Micrococcales</taxon>
        <taxon>Micrococcaceae</taxon>
        <taxon>Micrococcus</taxon>
    </lineage>
</organism>
<dbReference type="SUPFAM" id="SSF53756">
    <property type="entry name" value="UDP-Glycosyltransferase/glycogen phosphorylase"/>
    <property type="match status" value="1"/>
</dbReference>
<reference evidence="2 3" key="1">
    <citation type="submission" date="2020-08" db="EMBL/GenBank/DDBJ databases">
        <title>Sequencing the genomes of 1000 actinobacteria strains.</title>
        <authorList>
            <person name="Klenk H.-P."/>
        </authorList>
    </citation>
    <scope>NUCLEOTIDE SEQUENCE [LARGE SCALE GENOMIC DNA]</scope>
    <source>
        <strain evidence="2 3">DSM 19079</strain>
    </source>
</reference>
<name>A0A4Y8X4Q9_9MICC</name>
<dbReference type="RefSeq" id="WP_135029026.1">
    <property type="nucleotide sequence ID" value="NZ_BMLA01000002.1"/>
</dbReference>
<dbReference type="AlphaFoldDB" id="A0A4Y8X4Q9"/>
<dbReference type="PANTHER" id="PTHR12526">
    <property type="entry name" value="GLYCOSYLTRANSFERASE"/>
    <property type="match status" value="1"/>
</dbReference>
<proteinExistence type="predicted"/>
<dbReference type="CDD" id="cd03801">
    <property type="entry name" value="GT4_PimA-like"/>
    <property type="match status" value="1"/>
</dbReference>
<dbReference type="EMBL" id="JACHMC010000001">
    <property type="protein sequence ID" value="MBB4883282.1"/>
    <property type="molecule type" value="Genomic_DNA"/>
</dbReference>
<dbReference type="PANTHER" id="PTHR12526:SF636">
    <property type="entry name" value="BLL3647 PROTEIN"/>
    <property type="match status" value="1"/>
</dbReference>
<keyword evidence="2" id="KW-0808">Transferase</keyword>
<evidence type="ECO:0000313" key="3">
    <source>
        <dbReference type="Proteomes" id="UP000560081"/>
    </source>
</evidence>
<dbReference type="Pfam" id="PF13524">
    <property type="entry name" value="Glyco_trans_1_2"/>
    <property type="match status" value="1"/>
</dbReference>
<evidence type="ECO:0000259" key="1">
    <source>
        <dbReference type="Pfam" id="PF13524"/>
    </source>
</evidence>
<comment type="caution">
    <text evidence="2">The sequence shown here is derived from an EMBL/GenBank/DDBJ whole genome shotgun (WGS) entry which is preliminary data.</text>
</comment>
<dbReference type="OrthoDB" id="5116476at2"/>
<dbReference type="Gene3D" id="3.40.50.2000">
    <property type="entry name" value="Glycogen Phosphorylase B"/>
    <property type="match status" value="2"/>
</dbReference>
<dbReference type="InterPro" id="IPR055259">
    <property type="entry name" value="YkvP/CgeB_Glyco_trans-like"/>
</dbReference>
<dbReference type="Proteomes" id="UP000560081">
    <property type="component" value="Unassembled WGS sequence"/>
</dbReference>
<protein>
    <submittedName>
        <fullName evidence="2">Glycosyltransferase involved in cell wall biosynthesis</fullName>
    </submittedName>
</protein>
<accession>A0A4Y8X4Q9</accession>
<dbReference type="GO" id="GO:0016757">
    <property type="term" value="F:glycosyltransferase activity"/>
    <property type="evidence" value="ECO:0007669"/>
    <property type="project" value="TreeGrafter"/>
</dbReference>
<keyword evidence="3" id="KW-1185">Reference proteome</keyword>